<proteinExistence type="predicted"/>
<organism evidence="1 2">
    <name type="scientific">Fomitopsis schrenkii</name>
    <name type="common">Brown rot fungus</name>
    <dbReference type="NCBI Taxonomy" id="2126942"/>
    <lineage>
        <taxon>Eukaryota</taxon>
        <taxon>Fungi</taxon>
        <taxon>Dikarya</taxon>
        <taxon>Basidiomycota</taxon>
        <taxon>Agaricomycotina</taxon>
        <taxon>Agaricomycetes</taxon>
        <taxon>Polyporales</taxon>
        <taxon>Fomitopsis</taxon>
    </lineage>
</organism>
<protein>
    <submittedName>
        <fullName evidence="1">Uncharacterized protein</fullName>
    </submittedName>
</protein>
<dbReference type="OrthoDB" id="3238099at2759"/>
<reference evidence="1 2" key="1">
    <citation type="journal article" date="2012" name="Science">
        <title>The Paleozoic origin of enzymatic lignin decomposition reconstructed from 31 fungal genomes.</title>
        <authorList>
            <person name="Floudas D."/>
            <person name="Binder M."/>
            <person name="Riley R."/>
            <person name="Barry K."/>
            <person name="Blanchette R.A."/>
            <person name="Henrissat B."/>
            <person name="Martinez A.T."/>
            <person name="Otillar R."/>
            <person name="Spatafora J.W."/>
            <person name="Yadav J.S."/>
            <person name="Aerts A."/>
            <person name="Benoit I."/>
            <person name="Boyd A."/>
            <person name="Carlson A."/>
            <person name="Copeland A."/>
            <person name="Coutinho P.M."/>
            <person name="de Vries R.P."/>
            <person name="Ferreira P."/>
            <person name="Findley K."/>
            <person name="Foster B."/>
            <person name="Gaskell J."/>
            <person name="Glotzer D."/>
            <person name="Gorecki P."/>
            <person name="Heitman J."/>
            <person name="Hesse C."/>
            <person name="Hori C."/>
            <person name="Igarashi K."/>
            <person name="Jurgens J.A."/>
            <person name="Kallen N."/>
            <person name="Kersten P."/>
            <person name="Kohler A."/>
            <person name="Kuees U."/>
            <person name="Kumar T.K.A."/>
            <person name="Kuo A."/>
            <person name="LaButti K."/>
            <person name="Larrondo L.F."/>
            <person name="Lindquist E."/>
            <person name="Ling A."/>
            <person name="Lombard V."/>
            <person name="Lucas S."/>
            <person name="Lundell T."/>
            <person name="Martin R."/>
            <person name="McLaughlin D.J."/>
            <person name="Morgenstern I."/>
            <person name="Morin E."/>
            <person name="Murat C."/>
            <person name="Nagy L.G."/>
            <person name="Nolan M."/>
            <person name="Ohm R.A."/>
            <person name="Patyshakuliyeva A."/>
            <person name="Rokas A."/>
            <person name="Ruiz-Duenas F.J."/>
            <person name="Sabat G."/>
            <person name="Salamov A."/>
            <person name="Samejima M."/>
            <person name="Schmutz J."/>
            <person name="Slot J.C."/>
            <person name="St John F."/>
            <person name="Stenlid J."/>
            <person name="Sun H."/>
            <person name="Sun S."/>
            <person name="Syed K."/>
            <person name="Tsang A."/>
            <person name="Wiebenga A."/>
            <person name="Young D."/>
            <person name="Pisabarro A."/>
            <person name="Eastwood D.C."/>
            <person name="Martin F."/>
            <person name="Cullen D."/>
            <person name="Grigoriev I.V."/>
            <person name="Hibbett D.S."/>
        </authorList>
    </citation>
    <scope>NUCLEOTIDE SEQUENCE</scope>
    <source>
        <strain evidence="2">FP-58527</strain>
    </source>
</reference>
<evidence type="ECO:0000313" key="1">
    <source>
        <dbReference type="EMBL" id="EPT04870.1"/>
    </source>
</evidence>
<sequence length="128" mass="14660">MAGWMRSGALNAFIPERATALRFAFDHFSAHAPRGRCWEELWARVTNLGFLWIADMLGARIADTHELVASAKSLRILGHRELFYDVEHKNGEAVLSPPWLPTKITFRSVEDFGNADWEWLMRGHLVLL</sequence>
<dbReference type="Proteomes" id="UP000015241">
    <property type="component" value="Unassembled WGS sequence"/>
</dbReference>
<dbReference type="InParanoid" id="S8G3K8"/>
<accession>S8G3K8</accession>
<evidence type="ECO:0000313" key="2">
    <source>
        <dbReference type="Proteomes" id="UP000015241"/>
    </source>
</evidence>
<dbReference type="EMBL" id="KE504125">
    <property type="protein sequence ID" value="EPT04870.1"/>
    <property type="molecule type" value="Genomic_DNA"/>
</dbReference>
<keyword evidence="2" id="KW-1185">Reference proteome</keyword>
<dbReference type="AlphaFoldDB" id="S8G3K8"/>
<dbReference type="HOGENOM" id="CLU_1959618_0_0_1"/>
<gene>
    <name evidence="1" type="ORF">FOMPIDRAFT_158413</name>
</gene>
<name>S8G3K8_FOMSC</name>